<protein>
    <submittedName>
        <fullName evidence="2">HrpE3</fullName>
    </submittedName>
</protein>
<reference evidence="2" key="1">
    <citation type="journal article" date="2006" name="Appl. Environ. Microbiol.">
        <title>Elucidation of the hrp clusters of Xanthomonas oryzae pv. oryzicola that control the hypersensitive response in nonhost tobacco and pathogenicity in susceptible host rice.</title>
        <authorList>
            <person name="Zou L.F."/>
            <person name="Wang X.P."/>
            <person name="Xiang Y."/>
            <person name="Zhang B."/>
            <person name="Li Y.R."/>
            <person name="Xiao Y.L."/>
            <person name="Wang J.S."/>
            <person name="Walmsley A.R."/>
            <person name="Chen G.Y."/>
        </authorList>
    </citation>
    <scope>NUCLEOTIDE SEQUENCE</scope>
    <source>
        <strain evidence="2">RS105</strain>
    </source>
</reference>
<organism evidence="2">
    <name type="scientific">Xanthomonas oryzae pv. oryzicola</name>
    <dbReference type="NCBI Taxonomy" id="129394"/>
    <lineage>
        <taxon>Bacteria</taxon>
        <taxon>Pseudomonadati</taxon>
        <taxon>Pseudomonadota</taxon>
        <taxon>Gammaproteobacteria</taxon>
        <taxon>Lysobacterales</taxon>
        <taxon>Lysobacteraceae</taxon>
        <taxon>Xanthomonas</taxon>
    </lineage>
</organism>
<dbReference type="AlphaFoldDB" id="Q0VHC3"/>
<gene>
    <name evidence="2" type="primary">hrpE3</name>
</gene>
<feature type="region of interest" description="Disordered" evidence="1">
    <location>
        <begin position="1"/>
        <end position="44"/>
    </location>
</feature>
<feature type="compositionally biased region" description="Basic and acidic residues" evidence="1">
    <location>
        <begin position="32"/>
        <end position="43"/>
    </location>
</feature>
<sequence>MAAAAQVSHGTATWLAATSARPGTPSAPWHQGAERHPLGDVAHDTPAPALACSPIYVWCEIAGLSCQLTAMADTAQNTDRRRPMVYTVHIRDGS</sequence>
<name>Q0VHC3_XANOQ</name>
<proteinExistence type="predicted"/>
<dbReference type="PHI-base" id="PHI:2939"/>
<reference evidence="2" key="2">
    <citation type="submission" date="2006-07" db="EMBL/GenBank/DDBJ databases">
        <authorList>
            <person name="Zou L."/>
            <person name="Wang X."/>
            <person name="Xiang Y."/>
            <person name="Zhang B."/>
            <person name="Li Y."/>
            <person name="Xiao Y."/>
            <person name="Wang J."/>
            <person name="Walmsley A.R."/>
            <person name="Chen G."/>
        </authorList>
    </citation>
    <scope>NUCLEOTIDE SEQUENCE</scope>
    <source>
        <strain evidence="2">RS105</strain>
    </source>
</reference>
<dbReference type="EMBL" id="AY875714">
    <property type="protein sequence ID" value="ABH07404.1"/>
    <property type="molecule type" value="Genomic_DNA"/>
</dbReference>
<evidence type="ECO:0000256" key="1">
    <source>
        <dbReference type="SAM" id="MobiDB-lite"/>
    </source>
</evidence>
<evidence type="ECO:0000313" key="2">
    <source>
        <dbReference type="EMBL" id="ABH07404.1"/>
    </source>
</evidence>
<accession>Q0VHC3</accession>